<dbReference type="SUPFAM" id="SSF52343">
    <property type="entry name" value="Ferredoxin reductase-like, C-terminal NADP-linked domain"/>
    <property type="match status" value="1"/>
</dbReference>
<evidence type="ECO:0000256" key="7">
    <source>
        <dbReference type="SAM" id="Phobius"/>
    </source>
</evidence>
<dbReference type="Pfam" id="PF08414">
    <property type="entry name" value="NADPH_Ox"/>
    <property type="match status" value="1"/>
</dbReference>
<evidence type="ECO:0000256" key="3">
    <source>
        <dbReference type="ARBA" id="ARBA00022837"/>
    </source>
</evidence>
<dbReference type="Pfam" id="PF08030">
    <property type="entry name" value="NAD_binding_6"/>
    <property type="match status" value="1"/>
</dbReference>
<dbReference type="Gene3D" id="3.40.50.80">
    <property type="entry name" value="Nucleotide-binding domain of ferredoxin-NADP reductase (FNR) module"/>
    <property type="match status" value="1"/>
</dbReference>
<feature type="domain" description="FAD-binding FR-type" evidence="9">
    <location>
        <begin position="597"/>
        <end position="717"/>
    </location>
</feature>
<keyword evidence="7" id="KW-0812">Transmembrane</keyword>
<gene>
    <name evidence="11" type="primary">LOC103493136</name>
</gene>
<dbReference type="InterPro" id="IPR017927">
    <property type="entry name" value="FAD-bd_FR_type"/>
</dbReference>
<dbReference type="PANTHER" id="PTHR11972">
    <property type="entry name" value="NADPH OXIDASE"/>
    <property type="match status" value="1"/>
</dbReference>
<dbReference type="Gene3D" id="1.10.238.10">
    <property type="entry name" value="EF-hand"/>
    <property type="match status" value="1"/>
</dbReference>
<keyword evidence="4" id="KW-0521">NADP</keyword>
<feature type="transmembrane region" description="Helical" evidence="7">
    <location>
        <begin position="392"/>
        <end position="411"/>
    </location>
</feature>
<dbReference type="Pfam" id="PF08022">
    <property type="entry name" value="FAD_binding_8"/>
    <property type="match status" value="1"/>
</dbReference>
<protein>
    <submittedName>
        <fullName evidence="11">Respiratory burst oxidase homolog protein A-like isoform X2</fullName>
    </submittedName>
</protein>
<evidence type="ECO:0000256" key="5">
    <source>
        <dbReference type="ARBA" id="ARBA00023002"/>
    </source>
</evidence>
<keyword evidence="5" id="KW-0560">Oxidoreductase</keyword>
<dbReference type="InterPro" id="IPR011992">
    <property type="entry name" value="EF-hand-dom_pair"/>
</dbReference>
<feature type="transmembrane region" description="Helical" evidence="7">
    <location>
        <begin position="475"/>
        <end position="493"/>
    </location>
</feature>
<dbReference type="SUPFAM" id="SSF63380">
    <property type="entry name" value="Riboflavin synthase domain-like"/>
    <property type="match status" value="1"/>
</dbReference>
<organism evidence="10 11">
    <name type="scientific">Cucumis melo</name>
    <name type="common">Muskmelon</name>
    <dbReference type="NCBI Taxonomy" id="3656"/>
    <lineage>
        <taxon>Eukaryota</taxon>
        <taxon>Viridiplantae</taxon>
        <taxon>Streptophyta</taxon>
        <taxon>Embryophyta</taxon>
        <taxon>Tracheophyta</taxon>
        <taxon>Spermatophyta</taxon>
        <taxon>Magnoliopsida</taxon>
        <taxon>eudicotyledons</taxon>
        <taxon>Gunneridae</taxon>
        <taxon>Pentapetalae</taxon>
        <taxon>rosids</taxon>
        <taxon>fabids</taxon>
        <taxon>Cucurbitales</taxon>
        <taxon>Cucurbitaceae</taxon>
        <taxon>Benincaseae</taxon>
        <taxon>Cucumis</taxon>
    </lineage>
</organism>
<feature type="transmembrane region" description="Helical" evidence="7">
    <location>
        <begin position="570"/>
        <end position="587"/>
    </location>
</feature>
<keyword evidence="2" id="KW-0274">FAD</keyword>
<dbReference type="InterPro" id="IPR013121">
    <property type="entry name" value="Fe_red_NAD-bd_6"/>
</dbReference>
<dbReference type="InterPro" id="IPR002048">
    <property type="entry name" value="EF_hand_dom"/>
</dbReference>
<dbReference type="InterPro" id="IPR050369">
    <property type="entry name" value="RBOH/FRE"/>
</dbReference>
<dbReference type="GeneID" id="103493136"/>
<dbReference type="InterPro" id="IPR039261">
    <property type="entry name" value="FNR_nucleotide-bd"/>
</dbReference>
<evidence type="ECO:0000259" key="9">
    <source>
        <dbReference type="PROSITE" id="PS51384"/>
    </source>
</evidence>
<dbReference type="InterPro" id="IPR013623">
    <property type="entry name" value="NADPH_Ox"/>
</dbReference>
<keyword evidence="1" id="KW-0285">Flavoprotein</keyword>
<evidence type="ECO:0000256" key="4">
    <source>
        <dbReference type="ARBA" id="ARBA00022857"/>
    </source>
</evidence>
<keyword evidence="10" id="KW-1185">Reference proteome</keyword>
<dbReference type="Gene3D" id="2.40.30.10">
    <property type="entry name" value="Translation factors"/>
    <property type="match status" value="1"/>
</dbReference>
<dbReference type="RefSeq" id="XP_050943096.1">
    <property type="nucleotide sequence ID" value="XM_051087139.1"/>
</dbReference>
<keyword evidence="7" id="KW-1133">Transmembrane helix</keyword>
<keyword evidence="7" id="KW-0472">Membrane</keyword>
<dbReference type="InterPro" id="IPR017938">
    <property type="entry name" value="Riboflavin_synthase-like_b-brl"/>
</dbReference>
<dbReference type="CDD" id="cd06186">
    <property type="entry name" value="NOX_Duox_like_FAD_NADP"/>
    <property type="match status" value="1"/>
</dbReference>
<dbReference type="PANTHER" id="PTHR11972:SF153">
    <property type="entry name" value="SUPEROXIDE-GENERATING NADPH OXIDASE HEAVY CHAIN SUBUNIT A"/>
    <property type="match status" value="1"/>
</dbReference>
<feature type="domain" description="EF-hand" evidence="8">
    <location>
        <begin position="268"/>
        <end position="303"/>
    </location>
</feature>
<evidence type="ECO:0000256" key="2">
    <source>
        <dbReference type="ARBA" id="ARBA00022827"/>
    </source>
</evidence>
<dbReference type="InterPro" id="IPR013112">
    <property type="entry name" value="FAD-bd_8"/>
</dbReference>
<evidence type="ECO:0000256" key="6">
    <source>
        <dbReference type="SAM" id="MobiDB-lite"/>
    </source>
</evidence>
<feature type="region of interest" description="Disordered" evidence="6">
    <location>
        <begin position="62"/>
        <end position="93"/>
    </location>
</feature>
<feature type="transmembrane region" description="Helical" evidence="7">
    <location>
        <begin position="544"/>
        <end position="564"/>
    </location>
</feature>
<feature type="compositionally biased region" description="Low complexity" evidence="6">
    <location>
        <begin position="70"/>
        <end position="88"/>
    </location>
</feature>
<dbReference type="PROSITE" id="PS50222">
    <property type="entry name" value="EF_HAND_2"/>
    <property type="match status" value="1"/>
</dbReference>
<keyword evidence="3" id="KW-0106">Calcium</keyword>
<dbReference type="PROSITE" id="PS51384">
    <property type="entry name" value="FAD_FR"/>
    <property type="match status" value="1"/>
</dbReference>
<proteinExistence type="predicted"/>
<evidence type="ECO:0000313" key="11">
    <source>
        <dbReference type="RefSeq" id="XP_050943096.1"/>
    </source>
</evidence>
<evidence type="ECO:0000256" key="1">
    <source>
        <dbReference type="ARBA" id="ARBA00022630"/>
    </source>
</evidence>
<name>A0ABM3KZD5_CUCME</name>
<accession>A0ABM3KZD5</accession>
<sequence>MTTTLEQESRWGSDDITQLDTMIFGSQFNNLTEEFVEVTLDVQENNTVVLRSVEPATIINIDDGVSAGGSATPTLTSPSTSRSTSVKRSSSHRFRQFSHELKAEARAKAKHFSHELKTELRKFSWSRSHVSKAFAGSSSTVNTNGGVGAEQSGRASALAARDLRRQRAKLDRTRSGAEKALYGLRFISNKNKTTGVDSYSELESNFNKLAKDGFLSRADFAQCIGMKDSKEFALELFDALSRRRRLNNSDQISRDDLFEFWLQITDQSFDSRLQIFFDMVDKNEDGHVTEEEVKEIIMLSASANKLSRLKEQAEEYAALIMEELDPERLGYIELWQLETLLLQKDTYMNYSRALSFTSQALSQNLQGIRQRSPIKRLGTKALYFLQENWKRIWVLTLWILIMVGLFIWKFFQYRNKNAFKIMGYCLTTAKGAAETLKFNMALILLPVCRNTITWLRTTKIGYYVPFDDNINFHKVIAVAIIVGIILHAGNHLACDFPRLLKSSDADYAYVMDDFAFILATRWFRRNLIKLPHPFDRLTGYNAFWYSHHLFILVYILLIIHGLFLYLVHKWYLMTTWMYIAVPVLLYAGERILRFFRSGSYSVQIQKVAIYPGNVLKLQMFRPPQFHYKSGQYMFVQCPAVSPFEWHPFSITSAPGDDYLSIHVRQLGDWTQELKRVFSEACEPSVSGKSGLLRADETTIKSLPKLSIDGPYGAPAQDYHKYDVLLLVGLGIGATPFISILKDLLNNIVKVEEQLDSPTDISSSGDLSCLNKDCHAPKRKNNLKTTNAYFYWVTREQGSFDWFKGVMNEISELDQRGLIEMHNYLTSVYEEGDARSTLITMVQALNHAKNGVDIVSGTRVRTHFARPNWKKVLSKITTKHCGARIGVFYCGAPVLAKELGQLCHEINQKGSAKLDFHKEHF</sequence>
<dbReference type="InterPro" id="IPR018247">
    <property type="entry name" value="EF_Hand_1_Ca_BS"/>
</dbReference>
<dbReference type="SUPFAM" id="SSF47473">
    <property type="entry name" value="EF-hand"/>
    <property type="match status" value="1"/>
</dbReference>
<evidence type="ECO:0000259" key="8">
    <source>
        <dbReference type="PROSITE" id="PS50222"/>
    </source>
</evidence>
<reference evidence="11" key="1">
    <citation type="submission" date="2025-08" db="UniProtKB">
        <authorList>
            <consortium name="RefSeq"/>
        </authorList>
    </citation>
    <scope>IDENTIFICATION</scope>
    <source>
        <tissue evidence="11">Stem</tissue>
    </source>
</reference>
<evidence type="ECO:0000313" key="10">
    <source>
        <dbReference type="Proteomes" id="UP001652600"/>
    </source>
</evidence>
<dbReference type="Proteomes" id="UP001652600">
    <property type="component" value="Chromosome 7"/>
</dbReference>
<dbReference type="SFLD" id="SFLDG01169">
    <property type="entry name" value="NADPH_oxidase_subgroup_(NOX)"/>
    <property type="match status" value="1"/>
</dbReference>
<dbReference type="PROSITE" id="PS00018">
    <property type="entry name" value="EF_HAND_1"/>
    <property type="match status" value="1"/>
</dbReference>